<dbReference type="InterPro" id="IPR036873">
    <property type="entry name" value="Rhodanese-like_dom_sf"/>
</dbReference>
<dbReference type="AlphaFoldDB" id="A0A2T0T307"/>
<dbReference type="PANTHER" id="PTHR43031:SF1">
    <property type="entry name" value="PYRIDINE NUCLEOTIDE-DISULPHIDE OXIDOREDUCTASE"/>
    <property type="match status" value="1"/>
</dbReference>
<keyword evidence="3" id="KW-1185">Reference proteome</keyword>
<accession>A0A2T0T307</accession>
<dbReference type="EMBL" id="PVTE01000007">
    <property type="protein sequence ID" value="PRY40068.1"/>
    <property type="molecule type" value="Genomic_DNA"/>
</dbReference>
<dbReference type="InterPro" id="IPR050229">
    <property type="entry name" value="GlpE_sulfurtransferase"/>
</dbReference>
<gene>
    <name evidence="2" type="ORF">CLV58_107162</name>
</gene>
<proteinExistence type="predicted"/>
<dbReference type="GO" id="GO:0016740">
    <property type="term" value="F:transferase activity"/>
    <property type="evidence" value="ECO:0007669"/>
    <property type="project" value="UniProtKB-KW"/>
</dbReference>
<keyword evidence="2" id="KW-0808">Transferase</keyword>
<name>A0A2T0T307_9BACT</name>
<dbReference type="OrthoDB" id="9800872at2"/>
<dbReference type="Gene3D" id="3.40.250.10">
    <property type="entry name" value="Rhodanese-like domain"/>
    <property type="match status" value="1"/>
</dbReference>
<dbReference type="PROSITE" id="PS50206">
    <property type="entry name" value="RHODANESE_3"/>
    <property type="match status" value="1"/>
</dbReference>
<dbReference type="RefSeq" id="WP_106137694.1">
    <property type="nucleotide sequence ID" value="NZ_PVTE01000007.1"/>
</dbReference>
<reference evidence="2 3" key="1">
    <citation type="submission" date="2018-03" db="EMBL/GenBank/DDBJ databases">
        <title>Genomic Encyclopedia of Archaeal and Bacterial Type Strains, Phase II (KMG-II): from individual species to whole genera.</title>
        <authorList>
            <person name="Goeker M."/>
        </authorList>
    </citation>
    <scope>NUCLEOTIDE SEQUENCE [LARGE SCALE GENOMIC DNA]</scope>
    <source>
        <strain evidence="2 3">DSM 28354</strain>
    </source>
</reference>
<organism evidence="2 3">
    <name type="scientific">Spirosoma oryzae</name>
    <dbReference type="NCBI Taxonomy" id="1469603"/>
    <lineage>
        <taxon>Bacteria</taxon>
        <taxon>Pseudomonadati</taxon>
        <taxon>Bacteroidota</taxon>
        <taxon>Cytophagia</taxon>
        <taxon>Cytophagales</taxon>
        <taxon>Cytophagaceae</taxon>
        <taxon>Spirosoma</taxon>
    </lineage>
</organism>
<dbReference type="InterPro" id="IPR001763">
    <property type="entry name" value="Rhodanese-like_dom"/>
</dbReference>
<evidence type="ECO:0000313" key="3">
    <source>
        <dbReference type="Proteomes" id="UP000238375"/>
    </source>
</evidence>
<dbReference type="Proteomes" id="UP000238375">
    <property type="component" value="Unassembled WGS sequence"/>
</dbReference>
<dbReference type="SMART" id="SM00450">
    <property type="entry name" value="RHOD"/>
    <property type="match status" value="1"/>
</dbReference>
<protein>
    <submittedName>
        <fullName evidence="2">Rhodanese-related sulfurtransferase</fullName>
    </submittedName>
</protein>
<evidence type="ECO:0000313" key="2">
    <source>
        <dbReference type="EMBL" id="PRY40068.1"/>
    </source>
</evidence>
<dbReference type="SUPFAM" id="SSF52821">
    <property type="entry name" value="Rhodanese/Cell cycle control phosphatase"/>
    <property type="match status" value="1"/>
</dbReference>
<comment type="caution">
    <text evidence="2">The sequence shown here is derived from an EMBL/GenBank/DDBJ whole genome shotgun (WGS) entry which is preliminary data.</text>
</comment>
<sequence length="131" mass="14576">MHEQLNHYQNKLAYEMDPSDLFDALTNGENVIALDARKPFGYEAERIPTAINIPHREMNEETTKHLDRSAVYVTYCDGIGCNASTKGALNMTKLGFTVRELIGGIEWWKFDGYATEGKQAAATGQKIACAC</sequence>
<dbReference type="Pfam" id="PF00581">
    <property type="entry name" value="Rhodanese"/>
    <property type="match status" value="1"/>
</dbReference>
<feature type="domain" description="Rhodanese" evidence="1">
    <location>
        <begin position="27"/>
        <end position="117"/>
    </location>
</feature>
<evidence type="ECO:0000259" key="1">
    <source>
        <dbReference type="PROSITE" id="PS50206"/>
    </source>
</evidence>
<dbReference type="PANTHER" id="PTHR43031">
    <property type="entry name" value="FAD-DEPENDENT OXIDOREDUCTASE"/>
    <property type="match status" value="1"/>
</dbReference>